<dbReference type="SUPFAM" id="SSF53187">
    <property type="entry name" value="Zn-dependent exopeptidases"/>
    <property type="match status" value="1"/>
</dbReference>
<sequence length="448" mass="47464">MSEVANAVRASMPSVRADLEQLVRIPSVAFDGFDHSHVRAGAEAVKQLFADLGAEIQTIRHGDGQPSVVAKFPAPEGKPTVLLYAHQDVQPPGDTANWDQDDPYTVVERDGRLYGRGVADDKAGVMAHVAALRAFGGKPPVGVTVLIEGEEEVGSPTLDDLLAEHRDALRSDVVVIADSTNWSTDVPGLTTTLRGVVNCYVEVKALKQAVHSGIFGGPIPDALTSLTRLLATLHDAEGNVVVKGLAGQEKATLDYDADQLRRESGMLDATEFIGSGKLTDSLWHKPTATVLGFDGPRAAEAANALQPSARAKVSFRISPAQTAAEAYEAIKAHFAENAEWGTEVTVVDEGGLGNPCSIDTDGPRFDIAKRAFAEAWGGTETVELGIGGSIPMIATFQELFPEASILVTGVEDPQSQAHGPNESLDVEMFERACVAEALLLEKLAAEES</sequence>
<proteinExistence type="predicted"/>
<dbReference type="Proteomes" id="UP001595823">
    <property type="component" value="Unassembled WGS sequence"/>
</dbReference>
<dbReference type="Pfam" id="PF01546">
    <property type="entry name" value="Peptidase_M20"/>
    <property type="match status" value="1"/>
</dbReference>
<organism evidence="5 6">
    <name type="scientific">Salininema proteolyticum</name>
    <dbReference type="NCBI Taxonomy" id="1607685"/>
    <lineage>
        <taxon>Bacteria</taxon>
        <taxon>Bacillati</taxon>
        <taxon>Actinomycetota</taxon>
        <taxon>Actinomycetes</taxon>
        <taxon>Glycomycetales</taxon>
        <taxon>Glycomycetaceae</taxon>
        <taxon>Salininema</taxon>
    </lineage>
</organism>
<dbReference type="InterPro" id="IPR002933">
    <property type="entry name" value="Peptidase_M20"/>
</dbReference>
<keyword evidence="6" id="KW-1185">Reference proteome</keyword>
<keyword evidence="1" id="KW-0645">Protease</keyword>
<evidence type="ECO:0000313" key="5">
    <source>
        <dbReference type="EMBL" id="MFC4333775.1"/>
    </source>
</evidence>
<dbReference type="RefSeq" id="WP_380617506.1">
    <property type="nucleotide sequence ID" value="NZ_JBHSDK010000001.1"/>
</dbReference>
<evidence type="ECO:0000256" key="2">
    <source>
        <dbReference type="ARBA" id="ARBA00022723"/>
    </source>
</evidence>
<accession>A0ABV8TT34</accession>
<dbReference type="Pfam" id="PF07687">
    <property type="entry name" value="M20_dimer"/>
    <property type="match status" value="1"/>
</dbReference>
<evidence type="ECO:0000313" key="6">
    <source>
        <dbReference type="Proteomes" id="UP001595823"/>
    </source>
</evidence>
<dbReference type="InterPro" id="IPR051458">
    <property type="entry name" value="Cyt/Met_Dipeptidase"/>
</dbReference>
<dbReference type="Gene3D" id="3.30.70.360">
    <property type="match status" value="1"/>
</dbReference>
<gene>
    <name evidence="5" type="ORF">ACFPET_01015</name>
</gene>
<dbReference type="InterPro" id="IPR011650">
    <property type="entry name" value="Peptidase_M20_dimer"/>
</dbReference>
<keyword evidence="2" id="KW-0479">Metal-binding</keyword>
<name>A0ABV8TT34_9ACTN</name>
<evidence type="ECO:0000256" key="1">
    <source>
        <dbReference type="ARBA" id="ARBA00022670"/>
    </source>
</evidence>
<keyword evidence="3" id="KW-0378">Hydrolase</keyword>
<evidence type="ECO:0000256" key="3">
    <source>
        <dbReference type="ARBA" id="ARBA00022801"/>
    </source>
</evidence>
<reference evidence="6" key="1">
    <citation type="journal article" date="2019" name="Int. J. Syst. Evol. Microbiol.">
        <title>The Global Catalogue of Microorganisms (GCM) 10K type strain sequencing project: providing services to taxonomists for standard genome sequencing and annotation.</title>
        <authorList>
            <consortium name="The Broad Institute Genomics Platform"/>
            <consortium name="The Broad Institute Genome Sequencing Center for Infectious Disease"/>
            <person name="Wu L."/>
            <person name="Ma J."/>
        </authorList>
    </citation>
    <scope>NUCLEOTIDE SEQUENCE [LARGE SCALE GENOMIC DNA]</scope>
    <source>
        <strain evidence="6">IBRC-M 10908</strain>
    </source>
</reference>
<dbReference type="NCBIfam" id="NF005914">
    <property type="entry name" value="PRK07907.1"/>
    <property type="match status" value="1"/>
</dbReference>
<dbReference type="Gene3D" id="3.40.630.10">
    <property type="entry name" value="Zn peptidases"/>
    <property type="match status" value="1"/>
</dbReference>
<evidence type="ECO:0000259" key="4">
    <source>
        <dbReference type="Pfam" id="PF07687"/>
    </source>
</evidence>
<feature type="domain" description="Peptidase M20 dimerisation" evidence="4">
    <location>
        <begin position="196"/>
        <end position="341"/>
    </location>
</feature>
<dbReference type="PANTHER" id="PTHR43270">
    <property type="entry name" value="BETA-ALA-HIS DIPEPTIDASE"/>
    <property type="match status" value="1"/>
</dbReference>
<comment type="caution">
    <text evidence="5">The sequence shown here is derived from an EMBL/GenBank/DDBJ whole genome shotgun (WGS) entry which is preliminary data.</text>
</comment>
<dbReference type="PANTHER" id="PTHR43270:SF12">
    <property type="entry name" value="SUCCINYL-DIAMINOPIMELATE DESUCCINYLASE"/>
    <property type="match status" value="1"/>
</dbReference>
<protein>
    <submittedName>
        <fullName evidence="5">Dipeptidase</fullName>
    </submittedName>
</protein>
<dbReference type="EMBL" id="JBHSDK010000001">
    <property type="protein sequence ID" value="MFC4333775.1"/>
    <property type="molecule type" value="Genomic_DNA"/>
</dbReference>